<dbReference type="PRINTS" id="PR00080">
    <property type="entry name" value="SDRFAMILY"/>
</dbReference>
<comment type="caution">
    <text evidence="5">The sequence shown here is derived from an EMBL/GenBank/DDBJ whole genome shotgun (WGS) entry which is preliminary data.</text>
</comment>
<dbReference type="EMBL" id="JACHMB010000001">
    <property type="protein sequence ID" value="MBB5780503.1"/>
    <property type="molecule type" value="Genomic_DNA"/>
</dbReference>
<dbReference type="SUPFAM" id="SSF51735">
    <property type="entry name" value="NAD(P)-binding Rossmann-fold domains"/>
    <property type="match status" value="1"/>
</dbReference>
<protein>
    <submittedName>
        <fullName evidence="5">NAD(P)-dependent dehydrogenase (Short-subunit alcohol dehydrogenase family)</fullName>
    </submittedName>
</protein>
<reference evidence="5 6" key="1">
    <citation type="submission" date="2020-08" db="EMBL/GenBank/DDBJ databases">
        <title>Sequencing the genomes of 1000 actinobacteria strains.</title>
        <authorList>
            <person name="Klenk H.-P."/>
        </authorList>
    </citation>
    <scope>NUCLEOTIDE SEQUENCE [LARGE SCALE GENOMIC DNA]</scope>
    <source>
        <strain evidence="5 6">DSM 45507</strain>
    </source>
</reference>
<dbReference type="AlphaFoldDB" id="A0A7W9GB88"/>
<evidence type="ECO:0000313" key="5">
    <source>
        <dbReference type="EMBL" id="MBB5780503.1"/>
    </source>
</evidence>
<keyword evidence="6" id="KW-1185">Reference proteome</keyword>
<feature type="domain" description="Ketoreductase" evidence="4">
    <location>
        <begin position="14"/>
        <end position="180"/>
    </location>
</feature>
<dbReference type="SMART" id="SM00822">
    <property type="entry name" value="PKS_KR"/>
    <property type="match status" value="1"/>
</dbReference>
<dbReference type="RefSeq" id="WP_185078923.1">
    <property type="nucleotide sequence ID" value="NZ_JACHMB010000001.1"/>
</dbReference>
<accession>A0A7W9GB88</accession>
<dbReference type="Gene3D" id="3.40.50.720">
    <property type="entry name" value="NAD(P)-binding Rossmann-like Domain"/>
    <property type="match status" value="1"/>
</dbReference>
<keyword evidence="2" id="KW-0560">Oxidoreductase</keyword>
<dbReference type="CDD" id="cd05233">
    <property type="entry name" value="SDR_c"/>
    <property type="match status" value="1"/>
</dbReference>
<sequence length="239" mass="24587">MDTTPDRRTGQEPRHAVVTGASSGIGQAIAARLLREGWKVTGMSRTRPPEHPQDSPAFSWIQADLTDLDLLADASAVVGEVDAVVHAAGLQRSAPLGRLSAPDGALMWRVHVEAATVLVNALAGAIRPGGRVVLIGSRTMAGAAGKSQYAATKAALVGLSRSWAMELAPRGITVNVVAPGPTDTPMLRDPGRAATPPRVPPLGRFVRPEEVAGLAAFLLGPEGGAVTGQHLVMCGGASL</sequence>
<proteinExistence type="inferred from homology"/>
<dbReference type="GO" id="GO:0016491">
    <property type="term" value="F:oxidoreductase activity"/>
    <property type="evidence" value="ECO:0007669"/>
    <property type="project" value="UniProtKB-KW"/>
</dbReference>
<evidence type="ECO:0000256" key="1">
    <source>
        <dbReference type="ARBA" id="ARBA00006484"/>
    </source>
</evidence>
<dbReference type="Proteomes" id="UP000579153">
    <property type="component" value="Unassembled WGS sequence"/>
</dbReference>
<dbReference type="PANTHER" id="PTHR43477:SF1">
    <property type="entry name" value="DIHYDROANTICAPSIN 7-DEHYDROGENASE"/>
    <property type="match status" value="1"/>
</dbReference>
<feature type="region of interest" description="Disordered" evidence="3">
    <location>
        <begin position="1"/>
        <end position="21"/>
    </location>
</feature>
<feature type="compositionally biased region" description="Basic and acidic residues" evidence="3">
    <location>
        <begin position="1"/>
        <end position="15"/>
    </location>
</feature>
<dbReference type="InterPro" id="IPR057326">
    <property type="entry name" value="KR_dom"/>
</dbReference>
<gene>
    <name evidence="5" type="ORF">HD596_007259</name>
</gene>
<evidence type="ECO:0000313" key="6">
    <source>
        <dbReference type="Proteomes" id="UP000579153"/>
    </source>
</evidence>
<organism evidence="5 6">
    <name type="scientific">Nonomuraea jabiensis</name>
    <dbReference type="NCBI Taxonomy" id="882448"/>
    <lineage>
        <taxon>Bacteria</taxon>
        <taxon>Bacillati</taxon>
        <taxon>Actinomycetota</taxon>
        <taxon>Actinomycetes</taxon>
        <taxon>Streptosporangiales</taxon>
        <taxon>Streptosporangiaceae</taxon>
        <taxon>Nonomuraea</taxon>
    </lineage>
</organism>
<evidence type="ECO:0000256" key="2">
    <source>
        <dbReference type="ARBA" id="ARBA00023002"/>
    </source>
</evidence>
<evidence type="ECO:0000256" key="3">
    <source>
        <dbReference type="SAM" id="MobiDB-lite"/>
    </source>
</evidence>
<comment type="similarity">
    <text evidence="1">Belongs to the short-chain dehydrogenases/reductases (SDR) family.</text>
</comment>
<name>A0A7W9GB88_9ACTN</name>
<evidence type="ECO:0000259" key="4">
    <source>
        <dbReference type="SMART" id="SM00822"/>
    </source>
</evidence>
<dbReference type="InterPro" id="IPR036291">
    <property type="entry name" value="NAD(P)-bd_dom_sf"/>
</dbReference>
<dbReference type="Pfam" id="PF13561">
    <property type="entry name" value="adh_short_C2"/>
    <property type="match status" value="1"/>
</dbReference>
<dbReference type="InterPro" id="IPR051122">
    <property type="entry name" value="SDR_DHRS6-like"/>
</dbReference>
<dbReference type="PANTHER" id="PTHR43477">
    <property type="entry name" value="DIHYDROANTICAPSIN 7-DEHYDROGENASE"/>
    <property type="match status" value="1"/>
</dbReference>
<feature type="region of interest" description="Disordered" evidence="3">
    <location>
        <begin position="181"/>
        <end position="202"/>
    </location>
</feature>
<dbReference type="PRINTS" id="PR00081">
    <property type="entry name" value="GDHRDH"/>
</dbReference>
<dbReference type="InterPro" id="IPR002347">
    <property type="entry name" value="SDR_fam"/>
</dbReference>